<dbReference type="RefSeq" id="WP_043166891.1">
    <property type="nucleotide sequence ID" value="NZ_JDUV01000018.1"/>
</dbReference>
<dbReference type="PANTHER" id="PTHR41878">
    <property type="entry name" value="LEXA REPRESSOR-RELATED"/>
    <property type="match status" value="1"/>
</dbReference>
<evidence type="ECO:0000313" key="4">
    <source>
        <dbReference type="EMBL" id="KFI54584.1"/>
    </source>
</evidence>
<dbReference type="Pfam" id="PF20008">
    <property type="entry name" value="DUF6429"/>
    <property type="match status" value="1"/>
</dbReference>
<reference evidence="4 5" key="1">
    <citation type="submission" date="2014-03" db="EMBL/GenBank/DDBJ databases">
        <title>Genomics of Bifidobacteria.</title>
        <authorList>
            <person name="Ventura M."/>
            <person name="Milani C."/>
            <person name="Lugli G.A."/>
        </authorList>
    </citation>
    <scope>NUCLEOTIDE SEQUENCE [LARGE SCALE GENOMIC DNA]</scope>
    <source>
        <strain evidence="4 5">DSM 23973</strain>
    </source>
</reference>
<feature type="region of interest" description="Disordered" evidence="1">
    <location>
        <begin position="140"/>
        <end position="160"/>
    </location>
</feature>
<feature type="domain" description="DUF6429" evidence="3">
    <location>
        <begin position="18"/>
        <end position="92"/>
    </location>
</feature>
<evidence type="ECO:0000259" key="2">
    <source>
        <dbReference type="Pfam" id="PF07929"/>
    </source>
</evidence>
<feature type="compositionally biased region" description="Basic and acidic residues" evidence="1">
    <location>
        <begin position="140"/>
        <end position="156"/>
    </location>
</feature>
<feature type="domain" description="Plasmid pRiA4b Orf3-like" evidence="2">
    <location>
        <begin position="235"/>
        <end position="386"/>
    </location>
</feature>
<evidence type="ECO:0000313" key="5">
    <source>
        <dbReference type="Proteomes" id="UP000029072"/>
    </source>
</evidence>
<sequence>MDNSSETPVESDAWRDGMIKDLTLMLLWLTSWDESSKTEGAKPLLRSWVSYSWGAVDALRDEQLVEGRKGNKSVYLTEQGVGLAKALVDRYRIMTGGGAANGVHHAHHDMFAEMMEDIDTLTEQEAQMVVMSLMARAAGRPDLDPSDERNDPEHVFGPHGLVTMLESDGDQSRADRSGLDQFRGYASYGDSTPMDDIAEHIDTKYVDVDDPRSFLLRVTLRLYDATSPDGKPLVCWREIEMPAGSSFTDLHMAIQHAFDWKDYHLWNIQLNSRGVKYQLESSSNENSFDDYWSRRTPADADTVRLDEVFPRSRTALYTYDYGDNWEHEIKLVKTNKTSEIEHPTVCGSEGDAPPEDVGGPWGFAEFLKAYTDPNHPDHKSMVEWKKGIDSL</sequence>
<comment type="caution">
    <text evidence="4">The sequence shown here is derived from an EMBL/GenBank/DDBJ whole genome shotgun (WGS) entry which is preliminary data.</text>
</comment>
<evidence type="ECO:0000256" key="1">
    <source>
        <dbReference type="SAM" id="MobiDB-lite"/>
    </source>
</evidence>
<dbReference type="STRING" id="1437609.BCAL_0842"/>
<dbReference type="eggNOG" id="COG4974">
    <property type="taxonomic scope" value="Bacteria"/>
</dbReference>
<dbReference type="Pfam" id="PF07929">
    <property type="entry name" value="PRiA4_ORF3"/>
    <property type="match status" value="1"/>
</dbReference>
<dbReference type="Proteomes" id="UP000029072">
    <property type="component" value="Unassembled WGS sequence"/>
</dbReference>
<dbReference type="InterPro" id="IPR024047">
    <property type="entry name" value="MM3350-like_sf"/>
</dbReference>
<name>A0A087A734_9BIFI</name>
<evidence type="ECO:0000259" key="3">
    <source>
        <dbReference type="Pfam" id="PF20008"/>
    </source>
</evidence>
<dbReference type="InterPro" id="IPR012912">
    <property type="entry name" value="Plasmid_pRiA4b_Orf3-like"/>
</dbReference>
<dbReference type="EMBL" id="JGYS01000007">
    <property type="protein sequence ID" value="KFI54584.1"/>
    <property type="molecule type" value="Genomic_DNA"/>
</dbReference>
<protein>
    <submittedName>
        <fullName evidence="4">Plasmid pRiA4b ORF-3-like protein</fullName>
    </submittedName>
</protein>
<proteinExistence type="predicted"/>
<dbReference type="Gene3D" id="3.10.290.30">
    <property type="entry name" value="MM3350-like"/>
    <property type="match status" value="1"/>
</dbReference>
<gene>
    <name evidence="4" type="ORF">BCAL_0842</name>
</gene>
<dbReference type="PANTHER" id="PTHR41878:SF1">
    <property type="entry name" value="TNPR PROTEIN"/>
    <property type="match status" value="1"/>
</dbReference>
<dbReference type="OrthoDB" id="9816539at2"/>
<accession>A0A087A734</accession>
<dbReference type="AlphaFoldDB" id="A0A087A734"/>
<dbReference type="SUPFAM" id="SSF159941">
    <property type="entry name" value="MM3350-like"/>
    <property type="match status" value="1"/>
</dbReference>
<dbReference type="InterPro" id="IPR045489">
    <property type="entry name" value="DUF6429"/>
</dbReference>
<organism evidence="4 5">
    <name type="scientific">Bifidobacterium callitrichos DSM 23973</name>
    <dbReference type="NCBI Taxonomy" id="1437609"/>
    <lineage>
        <taxon>Bacteria</taxon>
        <taxon>Bacillati</taxon>
        <taxon>Actinomycetota</taxon>
        <taxon>Actinomycetes</taxon>
        <taxon>Bifidobacteriales</taxon>
        <taxon>Bifidobacteriaceae</taxon>
        <taxon>Bifidobacterium</taxon>
    </lineage>
</organism>